<organism evidence="8 9">
    <name type="scientific">Sphaerobolus stellatus (strain SS14)</name>
    <dbReference type="NCBI Taxonomy" id="990650"/>
    <lineage>
        <taxon>Eukaryota</taxon>
        <taxon>Fungi</taxon>
        <taxon>Dikarya</taxon>
        <taxon>Basidiomycota</taxon>
        <taxon>Agaricomycotina</taxon>
        <taxon>Agaricomycetes</taxon>
        <taxon>Phallomycetidae</taxon>
        <taxon>Geastrales</taxon>
        <taxon>Sphaerobolaceae</taxon>
        <taxon>Sphaerobolus</taxon>
    </lineage>
</organism>
<feature type="domain" description="Alpha-type protein kinase" evidence="7">
    <location>
        <begin position="352"/>
        <end position="593"/>
    </location>
</feature>
<feature type="compositionally biased region" description="Acidic residues" evidence="6">
    <location>
        <begin position="919"/>
        <end position="943"/>
    </location>
</feature>
<evidence type="ECO:0000313" key="9">
    <source>
        <dbReference type="Proteomes" id="UP000054279"/>
    </source>
</evidence>
<feature type="region of interest" description="Disordered" evidence="6">
    <location>
        <begin position="918"/>
        <end position="943"/>
    </location>
</feature>
<dbReference type="SMART" id="SM00811">
    <property type="entry name" value="Alpha_kinase"/>
    <property type="match status" value="1"/>
</dbReference>
<feature type="region of interest" description="Disordered" evidence="6">
    <location>
        <begin position="596"/>
        <end position="616"/>
    </location>
</feature>
<gene>
    <name evidence="8" type="ORF">M422DRAFT_261432</name>
</gene>
<keyword evidence="1" id="KW-0723">Serine/threonine-protein kinase</keyword>
<evidence type="ECO:0000256" key="3">
    <source>
        <dbReference type="ARBA" id="ARBA00022741"/>
    </source>
</evidence>
<keyword evidence="2" id="KW-0808">Transferase</keyword>
<dbReference type="InterPro" id="IPR051852">
    <property type="entry name" value="Alpha-type_PK"/>
</dbReference>
<evidence type="ECO:0000259" key="7">
    <source>
        <dbReference type="PROSITE" id="PS51158"/>
    </source>
</evidence>
<feature type="compositionally biased region" description="Basic and acidic residues" evidence="6">
    <location>
        <begin position="600"/>
        <end position="614"/>
    </location>
</feature>
<sequence length="943" mass="105955">MSENPPIKVPGTICLHCTRKFCYLIGQTCQKCQLKASGQSFEGLQCRKCGKVFPNLEQDTCGYCEEIDEATAQIHHALDNAPNPARNKNAQSQLASYVRSNSATSEEVAESRLILERVKQAHVNAVQNNHGNSQGIQKSKVKGAVANQAPRHLRTDSVTIKMSSYILKGSSNKAHFLDGSIVHISPKSDPWSKVLELLAAAIRLSIFKMFSDNVVVKDSQISIAVYQSKVQGIQIPSSVITGKVEDVWNTLTEPSLRNNFLSKMEIKEGQLPLIGYVQLSPQQRLTIKRLDSQARKHHLADDSSDIEPAEEPSSIRRKVSAGQSVPQTRVYQTRVYNTKINRADEISLIHLDITLERDEKGGEDARAPTMVESQQSLQGRLGKEIIAAGKTKDMFKLIIQDDIFAAKSFRDGLDCGQSLTMELNNLLVEQELACHVICADLAKQFQEYAESKNADFYEFSYSKAWIAKVTSGPKAGWYFIVDPMLSTTTIKKFSGTDQAGQNDKRMGRTMDAFAHFCLAVSEETVLPVDIQGIEQPMLVAGYADLPQLILFDTMTHTKTGDSGIGDQGFKGIQEFKSQHRCNSICKELKFTPLFSTENTIPDKRGPGRPAKDRTTSTPNVVLKQIKQTTIRRSTRLNPGLKSIVEAEEKNENNLKNLSFDSHEVHEIIFLRAVRRHNGAWGEYWPAIPRKGILYIPKEPQWRRYYAGLYEYIPIGLSEDTNIGERLLIRLASYPLSELTFEQKMTGEVIRFKNISYDLRDFLKRAASLHVKVATMKCRYSMLRSEVINQATKKTEWIHWLCGPLPLDFQARTVGPSTGAEDSANLIAQTLSALSHFVLDVSKGQRVHSTWSYMPDDHIGLKGVITSSCTHHIKPFRGAHFDRDDGEPGIQRFRREHKCSAICTRLNLRTVETILVEENPASEEDFDFSRETEDDIPPETDEEE</sequence>
<evidence type="ECO:0000256" key="6">
    <source>
        <dbReference type="SAM" id="MobiDB-lite"/>
    </source>
</evidence>
<evidence type="ECO:0000256" key="2">
    <source>
        <dbReference type="ARBA" id="ARBA00022679"/>
    </source>
</evidence>
<dbReference type="PROSITE" id="PS51158">
    <property type="entry name" value="ALPHA_KINASE"/>
    <property type="match status" value="1"/>
</dbReference>
<dbReference type="PANTHER" id="PTHR45992:SF2">
    <property type="entry name" value="EUKARYOTIC ELONGATION FACTOR 2 KINASE"/>
    <property type="match status" value="1"/>
</dbReference>
<dbReference type="Proteomes" id="UP000054279">
    <property type="component" value="Unassembled WGS sequence"/>
</dbReference>
<proteinExistence type="predicted"/>
<dbReference type="Pfam" id="PF02816">
    <property type="entry name" value="Alpha_kinase"/>
    <property type="match status" value="2"/>
</dbReference>
<evidence type="ECO:0000256" key="5">
    <source>
        <dbReference type="ARBA" id="ARBA00022840"/>
    </source>
</evidence>
<keyword evidence="9" id="KW-1185">Reference proteome</keyword>
<evidence type="ECO:0000256" key="4">
    <source>
        <dbReference type="ARBA" id="ARBA00022777"/>
    </source>
</evidence>
<dbReference type="Gene3D" id="3.20.200.10">
    <property type="entry name" value="MHCK/EF2 kinase"/>
    <property type="match status" value="2"/>
</dbReference>
<dbReference type="GO" id="GO:0031037">
    <property type="term" value="P:myosin II filament disassembly"/>
    <property type="evidence" value="ECO:0007669"/>
    <property type="project" value="TreeGrafter"/>
</dbReference>
<keyword evidence="4" id="KW-0418">Kinase</keyword>
<reference evidence="8 9" key="1">
    <citation type="submission" date="2014-06" db="EMBL/GenBank/DDBJ databases">
        <title>Evolutionary Origins and Diversification of the Mycorrhizal Mutualists.</title>
        <authorList>
            <consortium name="DOE Joint Genome Institute"/>
            <consortium name="Mycorrhizal Genomics Consortium"/>
            <person name="Kohler A."/>
            <person name="Kuo A."/>
            <person name="Nagy L.G."/>
            <person name="Floudas D."/>
            <person name="Copeland A."/>
            <person name="Barry K.W."/>
            <person name="Cichocki N."/>
            <person name="Veneault-Fourrey C."/>
            <person name="LaButti K."/>
            <person name="Lindquist E.A."/>
            <person name="Lipzen A."/>
            <person name="Lundell T."/>
            <person name="Morin E."/>
            <person name="Murat C."/>
            <person name="Riley R."/>
            <person name="Ohm R."/>
            <person name="Sun H."/>
            <person name="Tunlid A."/>
            <person name="Henrissat B."/>
            <person name="Grigoriev I.V."/>
            <person name="Hibbett D.S."/>
            <person name="Martin F."/>
        </authorList>
    </citation>
    <scope>NUCLEOTIDE SEQUENCE [LARGE SCALE GENOMIC DNA]</scope>
    <source>
        <strain evidence="8 9">SS14</strain>
    </source>
</reference>
<dbReference type="InterPro" id="IPR011009">
    <property type="entry name" value="Kinase-like_dom_sf"/>
</dbReference>
<dbReference type="AlphaFoldDB" id="A0A0C9VFV6"/>
<keyword evidence="5" id="KW-0067">ATP-binding</keyword>
<dbReference type="EMBL" id="KN837180">
    <property type="protein sequence ID" value="KIJ36286.1"/>
    <property type="molecule type" value="Genomic_DNA"/>
</dbReference>
<accession>A0A0C9VFV6</accession>
<dbReference type="SUPFAM" id="SSF56112">
    <property type="entry name" value="Protein kinase-like (PK-like)"/>
    <property type="match status" value="2"/>
</dbReference>
<evidence type="ECO:0000256" key="1">
    <source>
        <dbReference type="ARBA" id="ARBA00022527"/>
    </source>
</evidence>
<dbReference type="HOGENOM" id="CLU_311500_0_0_1"/>
<keyword evidence="3" id="KW-0547">Nucleotide-binding</keyword>
<evidence type="ECO:0000313" key="8">
    <source>
        <dbReference type="EMBL" id="KIJ36286.1"/>
    </source>
</evidence>
<dbReference type="InterPro" id="IPR004166">
    <property type="entry name" value="a-kinase_dom"/>
</dbReference>
<dbReference type="GO" id="GO:0005524">
    <property type="term" value="F:ATP binding"/>
    <property type="evidence" value="ECO:0007669"/>
    <property type="project" value="UniProtKB-KW"/>
</dbReference>
<dbReference type="PANTHER" id="PTHR45992">
    <property type="entry name" value="EUKARYOTIC ELONGATION FACTOR 2 KINASE-RELATED"/>
    <property type="match status" value="1"/>
</dbReference>
<dbReference type="OrthoDB" id="301415at2759"/>
<dbReference type="GO" id="GO:0004674">
    <property type="term" value="F:protein serine/threonine kinase activity"/>
    <property type="evidence" value="ECO:0007669"/>
    <property type="project" value="UniProtKB-KW"/>
</dbReference>
<feature type="region of interest" description="Disordered" evidence="6">
    <location>
        <begin position="296"/>
        <end position="322"/>
    </location>
</feature>
<name>A0A0C9VFV6_SPHS4</name>
<dbReference type="GO" id="GO:1903013">
    <property type="term" value="P:response to differentiation-inducing factor 1"/>
    <property type="evidence" value="ECO:0007669"/>
    <property type="project" value="TreeGrafter"/>
</dbReference>
<feature type="region of interest" description="Disordered" evidence="6">
    <location>
        <begin position="129"/>
        <end position="148"/>
    </location>
</feature>
<dbReference type="CDD" id="cd04515">
    <property type="entry name" value="Alpha_kinase"/>
    <property type="match status" value="1"/>
</dbReference>
<protein>
    <recommendedName>
        <fullName evidence="7">Alpha-type protein kinase domain-containing protein</fullName>
    </recommendedName>
</protein>